<comment type="caution">
    <text evidence="2">The sequence shown here is derived from an EMBL/GenBank/DDBJ whole genome shotgun (WGS) entry which is preliminary data.</text>
</comment>
<proteinExistence type="predicted"/>
<sequence>MCLFFDDDYEEVMRKLVGSLRSMGSWSDSWQVPSTSAIAQARQRLGSEPMRELFDRVAVPIAGYGTKGAWLRSRRLMAVDGFVLDVPKTDDNVESFGRSHHDAAAASAFPQVRVVGLGECGSHAIVAAGVDGCRVSEQALFEELLDSFEPDMLVMADRNFYGFPLWREAVATGADLLWRTQSTLKLPVVTPLPDGSYLSIVFRPKLRDYHRADLIEEIRAGGETHPDQAIVVRVIEYEVPDREGNGKHEVIRL</sequence>
<accession>A0A4Q7L077</accession>
<dbReference type="PANTHER" id="PTHR37529:SF1">
    <property type="entry name" value="TRANSPOSASE INSG FOR INSERTION SEQUENCE ELEMENT IS4-RELATED"/>
    <property type="match status" value="1"/>
</dbReference>
<dbReference type="Proteomes" id="UP000294257">
    <property type="component" value="Unassembled WGS sequence"/>
</dbReference>
<evidence type="ECO:0000313" key="3">
    <source>
        <dbReference type="Proteomes" id="UP000294257"/>
    </source>
</evidence>
<dbReference type="InterPro" id="IPR024473">
    <property type="entry name" value="Transposases_IS4_N"/>
</dbReference>
<dbReference type="AlphaFoldDB" id="A0A4Q7L077"/>
<protein>
    <submittedName>
        <fullName evidence="2">Transposase IS4-like protein</fullName>
    </submittedName>
</protein>
<dbReference type="Pfam" id="PF13006">
    <property type="entry name" value="Nterm_IS4"/>
    <property type="match status" value="1"/>
</dbReference>
<dbReference type="InterPro" id="IPR047952">
    <property type="entry name" value="Transpos_IS4"/>
</dbReference>
<feature type="non-terminal residue" evidence="2">
    <location>
        <position position="253"/>
    </location>
</feature>
<feature type="domain" description="Transposase IS4 N-terminal" evidence="1">
    <location>
        <begin position="1"/>
        <end position="55"/>
    </location>
</feature>
<dbReference type="EMBL" id="SGWQ01000003">
    <property type="protein sequence ID" value="RZS41412.1"/>
    <property type="molecule type" value="Genomic_DNA"/>
</dbReference>
<dbReference type="PANTHER" id="PTHR37529">
    <property type="entry name" value="TRANSPOSASE INSG FOR INSERTION SEQUENCE ELEMENT IS4-RELATED"/>
    <property type="match status" value="1"/>
</dbReference>
<keyword evidence="3" id="KW-1185">Reference proteome</keyword>
<organism evidence="2 3">
    <name type="scientific">Herbihabitans rhizosphaerae</name>
    <dbReference type="NCBI Taxonomy" id="1872711"/>
    <lineage>
        <taxon>Bacteria</taxon>
        <taxon>Bacillati</taxon>
        <taxon>Actinomycetota</taxon>
        <taxon>Actinomycetes</taxon>
        <taxon>Pseudonocardiales</taxon>
        <taxon>Pseudonocardiaceae</taxon>
        <taxon>Herbihabitans</taxon>
    </lineage>
</organism>
<gene>
    <name evidence="2" type="ORF">EV193_103735</name>
</gene>
<evidence type="ECO:0000259" key="1">
    <source>
        <dbReference type="Pfam" id="PF13006"/>
    </source>
</evidence>
<reference evidence="2 3" key="1">
    <citation type="submission" date="2019-02" db="EMBL/GenBank/DDBJ databases">
        <title>Genomic Encyclopedia of Type Strains, Phase IV (KMG-IV): sequencing the most valuable type-strain genomes for metagenomic binning, comparative biology and taxonomic classification.</title>
        <authorList>
            <person name="Goeker M."/>
        </authorList>
    </citation>
    <scope>NUCLEOTIDE SEQUENCE [LARGE SCALE GENOMIC DNA]</scope>
    <source>
        <strain evidence="2 3">DSM 101727</strain>
    </source>
</reference>
<evidence type="ECO:0000313" key="2">
    <source>
        <dbReference type="EMBL" id="RZS41412.1"/>
    </source>
</evidence>
<dbReference type="NCBIfam" id="NF033592">
    <property type="entry name" value="transpos_IS4_1"/>
    <property type="match status" value="1"/>
</dbReference>
<name>A0A4Q7L077_9PSEU</name>